<dbReference type="Pfam" id="PF00588">
    <property type="entry name" value="SpoU_methylase"/>
    <property type="match status" value="1"/>
</dbReference>
<dbReference type="PANTHER" id="PTHR42786">
    <property type="entry name" value="TRNA/RRNA METHYLTRANSFERASE"/>
    <property type="match status" value="1"/>
</dbReference>
<dbReference type="InterPro" id="IPR004384">
    <property type="entry name" value="RNA_MeTrfase_TrmJ/LasT"/>
</dbReference>
<keyword evidence="4" id="KW-0949">S-adenosyl-L-methionine</keyword>
<sequence length="257" mass="28625">MKSSSDIAAMMQKLRLVLVRTNFPENIGMAARASANFGHAPLYLAEPRRWDYEKALPTATSQGRPLLDSVTVTSSVHDAVAPCTLVIGTTARTGGARQQLIMPRQAAAEIAERLALGEEVAIMFGPEDRGLSNEDLEHCGRLVTIPTAPDASSLNLAQAVLLMIYECYLALPDTARIDSHPSLSRRVTSEEREFFFHAFKNMLMDIGTIPRDNPEHFFLPLARFFDRADLRRHEMDIFLGICRQMAHLAHKDPAERP</sequence>
<dbReference type="GO" id="GO:0008173">
    <property type="term" value="F:RNA methyltransferase activity"/>
    <property type="evidence" value="ECO:0007669"/>
    <property type="project" value="InterPro"/>
</dbReference>
<proteinExistence type="inferred from homology"/>
<dbReference type="GO" id="GO:0002128">
    <property type="term" value="P:tRNA nucleoside ribose methylation"/>
    <property type="evidence" value="ECO:0007669"/>
    <property type="project" value="TreeGrafter"/>
</dbReference>
<keyword evidence="2 6" id="KW-0489">Methyltransferase</keyword>
<dbReference type="GO" id="GO:0005829">
    <property type="term" value="C:cytosol"/>
    <property type="evidence" value="ECO:0007669"/>
    <property type="project" value="TreeGrafter"/>
</dbReference>
<dbReference type="SUPFAM" id="SSF75217">
    <property type="entry name" value="alpha/beta knot"/>
    <property type="match status" value="1"/>
</dbReference>
<comment type="similarity">
    <text evidence="1">Belongs to the class IV-like SAM-binding methyltransferase superfamily. RNA methyltransferase TrmH family.</text>
</comment>
<reference evidence="6" key="2">
    <citation type="submission" date="2021-09" db="EMBL/GenBank/DDBJ databases">
        <authorList>
            <person name="Gilroy R."/>
        </authorList>
    </citation>
    <scope>NUCLEOTIDE SEQUENCE</scope>
    <source>
        <strain evidence="6">ChiGjej2B2-19336</strain>
    </source>
</reference>
<dbReference type="RefSeq" id="WP_304124009.1">
    <property type="nucleotide sequence ID" value="NZ_DYZA01000237.1"/>
</dbReference>
<evidence type="ECO:0000256" key="3">
    <source>
        <dbReference type="ARBA" id="ARBA00022679"/>
    </source>
</evidence>
<keyword evidence="3" id="KW-0808">Transferase</keyword>
<dbReference type="InterPro" id="IPR029026">
    <property type="entry name" value="tRNA_m1G_MTases_N"/>
</dbReference>
<name>A0A921AYM4_9BACT</name>
<evidence type="ECO:0000256" key="1">
    <source>
        <dbReference type="ARBA" id="ARBA00007228"/>
    </source>
</evidence>
<evidence type="ECO:0000313" key="6">
    <source>
        <dbReference type="EMBL" id="HJD98279.1"/>
    </source>
</evidence>
<dbReference type="Gene3D" id="1.10.8.590">
    <property type="match status" value="1"/>
</dbReference>
<dbReference type="InterPro" id="IPR029028">
    <property type="entry name" value="Alpha/beta_knot_MTases"/>
</dbReference>
<dbReference type="AlphaFoldDB" id="A0A921AYM4"/>
<dbReference type="CDD" id="cd18093">
    <property type="entry name" value="SpoU-like_TrmJ"/>
    <property type="match status" value="1"/>
</dbReference>
<evidence type="ECO:0000313" key="7">
    <source>
        <dbReference type="Proteomes" id="UP000698963"/>
    </source>
</evidence>
<dbReference type="GO" id="GO:0003723">
    <property type="term" value="F:RNA binding"/>
    <property type="evidence" value="ECO:0007669"/>
    <property type="project" value="InterPro"/>
</dbReference>
<evidence type="ECO:0000256" key="4">
    <source>
        <dbReference type="ARBA" id="ARBA00022691"/>
    </source>
</evidence>
<accession>A0A921AYM4</accession>
<comment type="caution">
    <text evidence="6">The sequence shown here is derived from an EMBL/GenBank/DDBJ whole genome shotgun (WGS) entry which is preliminary data.</text>
</comment>
<dbReference type="InterPro" id="IPR001537">
    <property type="entry name" value="SpoU_MeTrfase"/>
</dbReference>
<dbReference type="Gene3D" id="3.40.1280.10">
    <property type="match status" value="1"/>
</dbReference>
<dbReference type="PIRSF" id="PIRSF004808">
    <property type="entry name" value="LasT"/>
    <property type="match status" value="1"/>
</dbReference>
<evidence type="ECO:0000256" key="2">
    <source>
        <dbReference type="ARBA" id="ARBA00022603"/>
    </source>
</evidence>
<dbReference type="EMBL" id="DYZA01000237">
    <property type="protein sequence ID" value="HJD98279.1"/>
    <property type="molecule type" value="Genomic_DNA"/>
</dbReference>
<protein>
    <submittedName>
        <fullName evidence="6">RNA methyltransferase</fullName>
    </submittedName>
</protein>
<feature type="domain" description="tRNA/rRNA methyltransferase SpoU type" evidence="5">
    <location>
        <begin position="14"/>
        <end position="165"/>
    </location>
</feature>
<evidence type="ECO:0000259" key="5">
    <source>
        <dbReference type="Pfam" id="PF00588"/>
    </source>
</evidence>
<reference evidence="6" key="1">
    <citation type="journal article" date="2021" name="PeerJ">
        <title>Extensive microbial diversity within the chicken gut microbiome revealed by metagenomics and culture.</title>
        <authorList>
            <person name="Gilroy R."/>
            <person name="Ravi A."/>
            <person name="Getino M."/>
            <person name="Pursley I."/>
            <person name="Horton D.L."/>
            <person name="Alikhan N.F."/>
            <person name="Baker D."/>
            <person name="Gharbi K."/>
            <person name="Hall N."/>
            <person name="Watson M."/>
            <person name="Adriaenssens E.M."/>
            <person name="Foster-Nyarko E."/>
            <person name="Jarju S."/>
            <person name="Secka A."/>
            <person name="Antonio M."/>
            <person name="Oren A."/>
            <person name="Chaudhuri R.R."/>
            <person name="La Ragione R."/>
            <person name="Hildebrand F."/>
            <person name="Pallen M.J."/>
        </authorList>
    </citation>
    <scope>NUCLEOTIDE SEQUENCE</scope>
    <source>
        <strain evidence="6">ChiGjej2B2-19336</strain>
    </source>
</reference>
<dbReference type="Proteomes" id="UP000698963">
    <property type="component" value="Unassembled WGS sequence"/>
</dbReference>
<gene>
    <name evidence="6" type="ORF">K8W16_11625</name>
</gene>
<dbReference type="PANTHER" id="PTHR42786:SF2">
    <property type="entry name" value="TRNA (CYTIDINE_URIDINE-2'-O-)-METHYLTRANSFERASE TRMJ"/>
    <property type="match status" value="1"/>
</dbReference>
<organism evidence="6 7">
    <name type="scientific">Mailhella massiliensis</name>
    <dbReference type="NCBI Taxonomy" id="1903261"/>
    <lineage>
        <taxon>Bacteria</taxon>
        <taxon>Pseudomonadati</taxon>
        <taxon>Thermodesulfobacteriota</taxon>
        <taxon>Desulfovibrionia</taxon>
        <taxon>Desulfovibrionales</taxon>
        <taxon>Desulfovibrionaceae</taxon>
        <taxon>Mailhella</taxon>
    </lineage>
</organism>